<reference evidence="1" key="1">
    <citation type="submission" date="2021-02" db="EMBL/GenBank/DDBJ databases">
        <authorList>
            <person name="Nowell W R."/>
        </authorList>
    </citation>
    <scope>NUCLEOTIDE SEQUENCE</scope>
</reference>
<feature type="non-terminal residue" evidence="1">
    <location>
        <position position="25"/>
    </location>
</feature>
<organism evidence="1 2">
    <name type="scientific">Rotaria sordida</name>
    <dbReference type="NCBI Taxonomy" id="392033"/>
    <lineage>
        <taxon>Eukaryota</taxon>
        <taxon>Metazoa</taxon>
        <taxon>Spiralia</taxon>
        <taxon>Gnathifera</taxon>
        <taxon>Rotifera</taxon>
        <taxon>Eurotatoria</taxon>
        <taxon>Bdelloidea</taxon>
        <taxon>Philodinida</taxon>
        <taxon>Philodinidae</taxon>
        <taxon>Rotaria</taxon>
    </lineage>
</organism>
<protein>
    <recommendedName>
        <fullName evidence="3">F-box domain-containing protein</fullName>
    </recommendedName>
</protein>
<evidence type="ECO:0000313" key="2">
    <source>
        <dbReference type="Proteomes" id="UP000663823"/>
    </source>
</evidence>
<proteinExistence type="predicted"/>
<evidence type="ECO:0008006" key="3">
    <source>
        <dbReference type="Google" id="ProtNLM"/>
    </source>
</evidence>
<comment type="caution">
    <text evidence="1">The sequence shown here is derived from an EMBL/GenBank/DDBJ whole genome shotgun (WGS) entry which is preliminary data.</text>
</comment>
<sequence length="25" mass="2998">MISQFETLPNEILLNILCYLSWDKI</sequence>
<dbReference type="EMBL" id="CAJOAX010032826">
    <property type="protein sequence ID" value="CAF4252654.1"/>
    <property type="molecule type" value="Genomic_DNA"/>
</dbReference>
<gene>
    <name evidence="1" type="ORF">OTI717_LOCUS40479</name>
</gene>
<evidence type="ECO:0000313" key="1">
    <source>
        <dbReference type="EMBL" id="CAF4252654.1"/>
    </source>
</evidence>
<dbReference type="Proteomes" id="UP000663823">
    <property type="component" value="Unassembled WGS sequence"/>
</dbReference>
<dbReference type="AlphaFoldDB" id="A0A820EXN0"/>
<accession>A0A820EXN0</accession>
<name>A0A820EXN0_9BILA</name>